<keyword evidence="5 6" id="KW-0472">Membrane</keyword>
<dbReference type="Pfam" id="PF04138">
    <property type="entry name" value="GtrA_DPMS_TM"/>
    <property type="match status" value="1"/>
</dbReference>
<keyword evidence="4 6" id="KW-1133">Transmembrane helix</keyword>
<dbReference type="AlphaFoldDB" id="A0A841HFU0"/>
<evidence type="ECO:0000256" key="1">
    <source>
        <dbReference type="ARBA" id="ARBA00004141"/>
    </source>
</evidence>
<reference evidence="8 9" key="1">
    <citation type="submission" date="2020-08" db="EMBL/GenBank/DDBJ databases">
        <title>Genomic Encyclopedia of Type Strains, Phase IV (KMG-IV): sequencing the most valuable type-strain genomes for metagenomic binning, comparative biology and taxonomic classification.</title>
        <authorList>
            <person name="Goeker M."/>
        </authorList>
    </citation>
    <scope>NUCLEOTIDE SEQUENCE [LARGE SCALE GENOMIC DNA]</scope>
    <source>
        <strain evidence="8 9">DSM 26723</strain>
    </source>
</reference>
<dbReference type="PANTHER" id="PTHR38459">
    <property type="entry name" value="PROPHAGE BACTOPRENOL-LINKED GLUCOSE TRANSLOCASE HOMOLOG"/>
    <property type="match status" value="1"/>
</dbReference>
<gene>
    <name evidence="8" type="ORF">HNQ60_000482</name>
</gene>
<accession>A0A841HFU0</accession>
<comment type="similarity">
    <text evidence="2">Belongs to the GtrA family.</text>
</comment>
<feature type="transmembrane region" description="Helical" evidence="6">
    <location>
        <begin position="35"/>
        <end position="54"/>
    </location>
</feature>
<proteinExistence type="inferred from homology"/>
<sequence length="136" mass="14653">MMGSARQFLVFALIGVINTAVHFVVFVLLLRVFGVPMLAASAIGYCAGVANSYVMNRLWTFKVTTRANSKEFLRFAAVNVVSLGINLLVLKYLTESAGLGPEVAQIGAIGASLVANFAGNKWWAFAGAREPRDQLK</sequence>
<dbReference type="EMBL" id="JACHHZ010000001">
    <property type="protein sequence ID" value="MBB6091636.1"/>
    <property type="molecule type" value="Genomic_DNA"/>
</dbReference>
<evidence type="ECO:0000313" key="9">
    <source>
        <dbReference type="Proteomes" id="UP000588068"/>
    </source>
</evidence>
<feature type="transmembrane region" description="Helical" evidence="6">
    <location>
        <begin position="7"/>
        <end position="29"/>
    </location>
</feature>
<feature type="transmembrane region" description="Helical" evidence="6">
    <location>
        <begin position="75"/>
        <end position="94"/>
    </location>
</feature>
<protein>
    <submittedName>
        <fullName evidence="8">Putative flippase GtrA</fullName>
    </submittedName>
</protein>
<keyword evidence="3 6" id="KW-0812">Transmembrane</keyword>
<organism evidence="8 9">
    <name type="scientific">Povalibacter uvarum</name>
    <dbReference type="NCBI Taxonomy" id="732238"/>
    <lineage>
        <taxon>Bacteria</taxon>
        <taxon>Pseudomonadati</taxon>
        <taxon>Pseudomonadota</taxon>
        <taxon>Gammaproteobacteria</taxon>
        <taxon>Steroidobacterales</taxon>
        <taxon>Steroidobacteraceae</taxon>
        <taxon>Povalibacter</taxon>
    </lineage>
</organism>
<feature type="transmembrane region" description="Helical" evidence="6">
    <location>
        <begin position="106"/>
        <end position="126"/>
    </location>
</feature>
<comment type="subcellular location">
    <subcellularLocation>
        <location evidence="1">Membrane</location>
        <topology evidence="1">Multi-pass membrane protein</topology>
    </subcellularLocation>
</comment>
<dbReference type="Proteomes" id="UP000588068">
    <property type="component" value="Unassembled WGS sequence"/>
</dbReference>
<dbReference type="InterPro" id="IPR007267">
    <property type="entry name" value="GtrA_DPMS_TM"/>
</dbReference>
<comment type="caution">
    <text evidence="8">The sequence shown here is derived from an EMBL/GenBank/DDBJ whole genome shotgun (WGS) entry which is preliminary data.</text>
</comment>
<evidence type="ECO:0000313" key="8">
    <source>
        <dbReference type="EMBL" id="MBB6091636.1"/>
    </source>
</evidence>
<keyword evidence="9" id="KW-1185">Reference proteome</keyword>
<name>A0A841HFU0_9GAMM</name>
<dbReference type="RefSeq" id="WP_184329425.1">
    <property type="nucleotide sequence ID" value="NZ_JACHHZ010000001.1"/>
</dbReference>
<evidence type="ECO:0000256" key="2">
    <source>
        <dbReference type="ARBA" id="ARBA00009399"/>
    </source>
</evidence>
<dbReference type="GO" id="GO:0000271">
    <property type="term" value="P:polysaccharide biosynthetic process"/>
    <property type="evidence" value="ECO:0007669"/>
    <property type="project" value="InterPro"/>
</dbReference>
<evidence type="ECO:0000256" key="4">
    <source>
        <dbReference type="ARBA" id="ARBA00022989"/>
    </source>
</evidence>
<evidence type="ECO:0000256" key="3">
    <source>
        <dbReference type="ARBA" id="ARBA00022692"/>
    </source>
</evidence>
<evidence type="ECO:0000256" key="6">
    <source>
        <dbReference type="SAM" id="Phobius"/>
    </source>
</evidence>
<dbReference type="InterPro" id="IPR051401">
    <property type="entry name" value="GtrA_CellWall_Glycosyl"/>
</dbReference>
<dbReference type="GO" id="GO:0005886">
    <property type="term" value="C:plasma membrane"/>
    <property type="evidence" value="ECO:0007669"/>
    <property type="project" value="TreeGrafter"/>
</dbReference>
<dbReference type="PANTHER" id="PTHR38459:SF1">
    <property type="entry name" value="PROPHAGE BACTOPRENOL-LINKED GLUCOSE TRANSLOCASE HOMOLOG"/>
    <property type="match status" value="1"/>
</dbReference>
<feature type="domain" description="GtrA/DPMS transmembrane" evidence="7">
    <location>
        <begin position="11"/>
        <end position="125"/>
    </location>
</feature>
<evidence type="ECO:0000256" key="5">
    <source>
        <dbReference type="ARBA" id="ARBA00023136"/>
    </source>
</evidence>
<evidence type="ECO:0000259" key="7">
    <source>
        <dbReference type="Pfam" id="PF04138"/>
    </source>
</evidence>